<dbReference type="InterPro" id="IPR047121">
    <property type="entry name" value="YjiB-like"/>
</dbReference>
<feature type="compositionally biased region" description="Polar residues" evidence="1">
    <location>
        <begin position="10"/>
        <end position="22"/>
    </location>
</feature>
<evidence type="ECO:0000256" key="1">
    <source>
        <dbReference type="SAM" id="MobiDB-lite"/>
    </source>
</evidence>
<evidence type="ECO:0008006" key="4">
    <source>
        <dbReference type="Google" id="ProtNLM"/>
    </source>
</evidence>
<dbReference type="CDD" id="cd02219">
    <property type="entry name" value="cupin_YjlB-like"/>
    <property type="match status" value="1"/>
</dbReference>
<dbReference type="SUPFAM" id="SSF51182">
    <property type="entry name" value="RmlC-like cupins"/>
    <property type="match status" value="1"/>
</dbReference>
<dbReference type="EMBL" id="RBUQ01000067">
    <property type="protein sequence ID" value="RMV41141.1"/>
    <property type="molecule type" value="Genomic_DNA"/>
</dbReference>
<sequence length="198" mass="21738">MRKTAGSGRGSQLNNRISNGASHMNGFENGTAPIPLMFKRGDTVPNNPDLPVLFYSEALSKPFDDPAALFEAMFASQGWPPQWRDRIYNYHHYHTQGHEVLGVASGHAQLMLGGEHGQVLNVSTGDVLLLPAGTGHCSLSASKDFLVVGAYPPGQHADICREAPTPAQLRNIERLPFPDEGPVTGDQRVFRRLWVRDR</sequence>
<name>A0A3M6CCM7_PSEYM</name>
<evidence type="ECO:0000313" key="2">
    <source>
        <dbReference type="EMBL" id="RMV41141.1"/>
    </source>
</evidence>
<dbReference type="AlphaFoldDB" id="A0A3M6CCM7"/>
<dbReference type="InterPro" id="IPR014500">
    <property type="entry name" value="UCP019307_cupin"/>
</dbReference>
<dbReference type="InterPro" id="IPR014710">
    <property type="entry name" value="RmlC-like_jellyroll"/>
</dbReference>
<dbReference type="InterPro" id="IPR011051">
    <property type="entry name" value="RmlC_Cupin_sf"/>
</dbReference>
<dbReference type="Proteomes" id="UP000271631">
    <property type="component" value="Unassembled WGS sequence"/>
</dbReference>
<evidence type="ECO:0000313" key="3">
    <source>
        <dbReference type="Proteomes" id="UP000271631"/>
    </source>
</evidence>
<accession>A0A3M6CCM7</accession>
<dbReference type="PANTHER" id="PTHR36448">
    <property type="entry name" value="BLR7373 PROTEIN"/>
    <property type="match status" value="1"/>
</dbReference>
<dbReference type="Gene3D" id="2.60.120.10">
    <property type="entry name" value="Jelly Rolls"/>
    <property type="match status" value="1"/>
</dbReference>
<protein>
    <recommendedName>
        <fullName evidence="4">Cupin</fullName>
    </recommendedName>
</protein>
<feature type="region of interest" description="Disordered" evidence="1">
    <location>
        <begin position="1"/>
        <end position="25"/>
    </location>
</feature>
<organism evidence="2 3">
    <name type="scientific">Pseudomonas syringae pv. maculicola</name>
    <dbReference type="NCBI Taxonomy" id="59511"/>
    <lineage>
        <taxon>Bacteria</taxon>
        <taxon>Pseudomonadati</taxon>
        <taxon>Pseudomonadota</taxon>
        <taxon>Gammaproteobacteria</taxon>
        <taxon>Pseudomonadales</taxon>
        <taxon>Pseudomonadaceae</taxon>
        <taxon>Pseudomonas</taxon>
    </lineage>
</organism>
<dbReference type="PANTHER" id="PTHR36448:SF2">
    <property type="entry name" value="CUPIN TYPE-1 DOMAIN-CONTAINING PROTEIN"/>
    <property type="match status" value="1"/>
</dbReference>
<dbReference type="PIRSF" id="PIRSF019307">
    <property type="entry name" value="UCP019307"/>
    <property type="match status" value="1"/>
</dbReference>
<proteinExistence type="predicted"/>
<gene>
    <name evidence="2" type="ORF">ALP13_103890</name>
</gene>
<reference evidence="2 3" key="1">
    <citation type="submission" date="2018-08" db="EMBL/GenBank/DDBJ databases">
        <title>Recombination of ecologically and evolutionarily significant loci maintains genetic cohesion in the Pseudomonas syringae species complex.</title>
        <authorList>
            <person name="Dillon M."/>
            <person name="Thakur S."/>
            <person name="Almeida R.N.D."/>
            <person name="Weir B.S."/>
            <person name="Guttman D.S."/>
        </authorList>
    </citation>
    <scope>NUCLEOTIDE SEQUENCE [LARGE SCALE GENOMIC DNA]</scope>
    <source>
        <strain evidence="2 3">ICMP 11281</strain>
    </source>
</reference>
<comment type="caution">
    <text evidence="2">The sequence shown here is derived from an EMBL/GenBank/DDBJ whole genome shotgun (WGS) entry which is preliminary data.</text>
</comment>